<reference evidence="1 2" key="1">
    <citation type="submission" date="2020-02" db="EMBL/GenBank/DDBJ databases">
        <title>Whole-genome analyses of novel actinobacteria.</title>
        <authorList>
            <person name="Sahin N."/>
        </authorList>
    </citation>
    <scope>NUCLEOTIDE SEQUENCE [LARGE SCALE GENOMIC DNA]</scope>
    <source>
        <strain evidence="1 2">A7024</strain>
    </source>
</reference>
<evidence type="ECO:0000313" key="2">
    <source>
        <dbReference type="Proteomes" id="UP000481583"/>
    </source>
</evidence>
<accession>A0A6G4TTP8</accession>
<evidence type="ECO:0000313" key="1">
    <source>
        <dbReference type="EMBL" id="NGN63152.1"/>
    </source>
</evidence>
<gene>
    <name evidence="1" type="ORF">G5C51_04420</name>
</gene>
<comment type="caution">
    <text evidence="1">The sequence shown here is derived from an EMBL/GenBank/DDBJ whole genome shotgun (WGS) entry which is preliminary data.</text>
</comment>
<name>A0A6G4TTP8_9ACTN</name>
<dbReference type="EMBL" id="JAAKZV010000010">
    <property type="protein sequence ID" value="NGN63152.1"/>
    <property type="molecule type" value="Genomic_DNA"/>
</dbReference>
<dbReference type="Proteomes" id="UP000481583">
    <property type="component" value="Unassembled WGS sequence"/>
</dbReference>
<keyword evidence="2" id="KW-1185">Reference proteome</keyword>
<organism evidence="1 2">
    <name type="scientific">Streptomyces coryli</name>
    <dbReference type="NCBI Taxonomy" id="1128680"/>
    <lineage>
        <taxon>Bacteria</taxon>
        <taxon>Bacillati</taxon>
        <taxon>Actinomycetota</taxon>
        <taxon>Actinomycetes</taxon>
        <taxon>Kitasatosporales</taxon>
        <taxon>Streptomycetaceae</taxon>
        <taxon>Streptomyces</taxon>
    </lineage>
</organism>
<dbReference type="AlphaFoldDB" id="A0A6G4TTP8"/>
<dbReference type="RefSeq" id="WP_165231953.1">
    <property type="nucleotide sequence ID" value="NZ_JAAKZV010000010.1"/>
</dbReference>
<protein>
    <submittedName>
        <fullName evidence="1">Uncharacterized protein</fullName>
    </submittedName>
</protein>
<sequence length="60" mass="6747">MTTVCALVRDVSMETLRDAGLRDQAAAHRAARCAEMWAVEKRRRLDRAALDRHAEPGANR</sequence>
<proteinExistence type="predicted"/>